<dbReference type="AlphaFoldDB" id="A0AAN7YTL5"/>
<dbReference type="EMBL" id="JAVFKY010000006">
    <property type="protein sequence ID" value="KAK5575122.1"/>
    <property type="molecule type" value="Genomic_DNA"/>
</dbReference>
<gene>
    <name evidence="1" type="ORF">RB653_010378</name>
</gene>
<name>A0AAN7YTL5_9MYCE</name>
<evidence type="ECO:0000313" key="2">
    <source>
        <dbReference type="Proteomes" id="UP001344447"/>
    </source>
</evidence>
<proteinExistence type="predicted"/>
<sequence>MDSLSNNSNTLSSSGEISNKFAKIGSSILFGYYDYLTTTSRVLNGDDKTKITK</sequence>
<reference evidence="1 2" key="1">
    <citation type="submission" date="2023-11" db="EMBL/GenBank/DDBJ databases">
        <title>Dfirmibasis_genome.</title>
        <authorList>
            <person name="Edelbroek B."/>
            <person name="Kjellin J."/>
            <person name="Jerlstrom-Hultqvist J."/>
            <person name="Soderbom F."/>
        </authorList>
    </citation>
    <scope>NUCLEOTIDE SEQUENCE [LARGE SCALE GENOMIC DNA]</scope>
    <source>
        <strain evidence="1 2">TNS-C-14</strain>
    </source>
</reference>
<comment type="caution">
    <text evidence="1">The sequence shown here is derived from an EMBL/GenBank/DDBJ whole genome shotgun (WGS) entry which is preliminary data.</text>
</comment>
<accession>A0AAN7YTL5</accession>
<protein>
    <submittedName>
        <fullName evidence="1">Uncharacterized protein</fullName>
    </submittedName>
</protein>
<keyword evidence="2" id="KW-1185">Reference proteome</keyword>
<organism evidence="1 2">
    <name type="scientific">Dictyostelium firmibasis</name>
    <dbReference type="NCBI Taxonomy" id="79012"/>
    <lineage>
        <taxon>Eukaryota</taxon>
        <taxon>Amoebozoa</taxon>
        <taxon>Evosea</taxon>
        <taxon>Eumycetozoa</taxon>
        <taxon>Dictyostelia</taxon>
        <taxon>Dictyosteliales</taxon>
        <taxon>Dictyosteliaceae</taxon>
        <taxon>Dictyostelium</taxon>
    </lineage>
</organism>
<dbReference type="Proteomes" id="UP001344447">
    <property type="component" value="Unassembled WGS sequence"/>
</dbReference>
<evidence type="ECO:0000313" key="1">
    <source>
        <dbReference type="EMBL" id="KAK5575122.1"/>
    </source>
</evidence>